<organism evidence="1">
    <name type="scientific">Rhizophora mucronata</name>
    <name type="common">Asiatic mangrove</name>
    <dbReference type="NCBI Taxonomy" id="61149"/>
    <lineage>
        <taxon>Eukaryota</taxon>
        <taxon>Viridiplantae</taxon>
        <taxon>Streptophyta</taxon>
        <taxon>Embryophyta</taxon>
        <taxon>Tracheophyta</taxon>
        <taxon>Spermatophyta</taxon>
        <taxon>Magnoliopsida</taxon>
        <taxon>eudicotyledons</taxon>
        <taxon>Gunneridae</taxon>
        <taxon>Pentapetalae</taxon>
        <taxon>rosids</taxon>
        <taxon>fabids</taxon>
        <taxon>Malpighiales</taxon>
        <taxon>Rhizophoraceae</taxon>
        <taxon>Rhizophora</taxon>
    </lineage>
</organism>
<name>A0A2P2QVT1_RHIMU</name>
<protein>
    <submittedName>
        <fullName evidence="1">Uncharacterized protein</fullName>
    </submittedName>
</protein>
<proteinExistence type="predicted"/>
<dbReference type="AlphaFoldDB" id="A0A2P2QVT1"/>
<sequence>MSWEFSKLLLALFKEWVLLTNYFNLVFAC</sequence>
<accession>A0A2P2QVT1</accession>
<evidence type="ECO:0000313" key="1">
    <source>
        <dbReference type="EMBL" id="MBX71065.1"/>
    </source>
</evidence>
<dbReference type="PROSITE" id="PS51257">
    <property type="entry name" value="PROKAR_LIPOPROTEIN"/>
    <property type="match status" value="1"/>
</dbReference>
<dbReference type="EMBL" id="GGEC01090581">
    <property type="protein sequence ID" value="MBX71065.1"/>
    <property type="molecule type" value="Transcribed_RNA"/>
</dbReference>
<reference evidence="1" key="1">
    <citation type="submission" date="2018-02" db="EMBL/GenBank/DDBJ databases">
        <title>Rhizophora mucronata_Transcriptome.</title>
        <authorList>
            <person name="Meera S.P."/>
            <person name="Sreeshan A."/>
            <person name="Augustine A."/>
        </authorList>
    </citation>
    <scope>NUCLEOTIDE SEQUENCE</scope>
    <source>
        <tissue evidence="1">Leaf</tissue>
    </source>
</reference>